<dbReference type="PANTHER" id="PTHR43031:SF16">
    <property type="entry name" value="OXIDOREDUCTASE"/>
    <property type="match status" value="1"/>
</dbReference>
<dbReference type="InterPro" id="IPR036873">
    <property type="entry name" value="Rhodanese-like_dom_sf"/>
</dbReference>
<organism evidence="2 4">
    <name type="scientific">Nonlabens ulvanivorans</name>
    <name type="common">Persicivirga ulvanivorans</name>
    <dbReference type="NCBI Taxonomy" id="906888"/>
    <lineage>
        <taxon>Bacteria</taxon>
        <taxon>Pseudomonadati</taxon>
        <taxon>Bacteroidota</taxon>
        <taxon>Flavobacteriia</taxon>
        <taxon>Flavobacteriales</taxon>
        <taxon>Flavobacteriaceae</taxon>
        <taxon>Nonlabens</taxon>
    </lineage>
</organism>
<dbReference type="Pfam" id="PF00581">
    <property type="entry name" value="Rhodanese"/>
    <property type="match status" value="2"/>
</dbReference>
<feature type="domain" description="Rhodanese" evidence="1">
    <location>
        <begin position="137"/>
        <end position="222"/>
    </location>
</feature>
<name>A0A081DCI0_NONUL</name>
<sequence length="222" mass="24473">MEEYHKSSGLDGKFNPLDELQIDVKDFVISAVKNQAIIIDTRRADHYADAAIPGSINIGLNGTFTSCLTAVIPNLNQPILLVCDDGTAIDVLIKLSRAGFNNCIGVLLGGFNTWLDSGRPITKTSRIVNDEFLKMIKEQDTVLIDVRHKRDYQSNHIKGAKHLSLHELNTEAKAMDKEARYILYCVNGYRSMIAASILKGHNVIDVRDLIGGINALKDPKAA</sequence>
<dbReference type="InterPro" id="IPR001763">
    <property type="entry name" value="Rhodanese-like_dom"/>
</dbReference>
<dbReference type="AlphaFoldDB" id="A0A081DCI0"/>
<dbReference type="Gene3D" id="3.40.250.10">
    <property type="entry name" value="Rhodanese-like domain"/>
    <property type="match status" value="2"/>
</dbReference>
<dbReference type="Proteomes" id="UP000028980">
    <property type="component" value="Unassembled WGS sequence"/>
</dbReference>
<dbReference type="Proteomes" id="UP000029647">
    <property type="component" value="Unassembled WGS sequence"/>
</dbReference>
<accession>A0A081DCI0</accession>
<feature type="domain" description="Rhodanese" evidence="1">
    <location>
        <begin position="32"/>
        <end position="123"/>
    </location>
</feature>
<dbReference type="EMBL" id="BBLG01000004">
    <property type="protein sequence ID" value="GAK76626.1"/>
    <property type="molecule type" value="Genomic_DNA"/>
</dbReference>
<dbReference type="SUPFAM" id="SSF52821">
    <property type="entry name" value="Rhodanese/Cell cycle control phosphatase"/>
    <property type="match status" value="2"/>
</dbReference>
<proteinExistence type="predicted"/>
<evidence type="ECO:0000313" key="3">
    <source>
        <dbReference type="EMBL" id="GAL74368.1"/>
    </source>
</evidence>
<comment type="caution">
    <text evidence="2">The sequence shown here is derived from an EMBL/GenBank/DDBJ whole genome shotgun (WGS) entry which is preliminary data.</text>
</comment>
<dbReference type="SMART" id="SM00450">
    <property type="entry name" value="RHOD"/>
    <property type="match status" value="2"/>
</dbReference>
<evidence type="ECO:0000259" key="1">
    <source>
        <dbReference type="PROSITE" id="PS50206"/>
    </source>
</evidence>
<dbReference type="PROSITE" id="PS50206">
    <property type="entry name" value="RHODANESE_3"/>
    <property type="match status" value="2"/>
</dbReference>
<evidence type="ECO:0000313" key="4">
    <source>
        <dbReference type="Proteomes" id="UP000028980"/>
    </source>
</evidence>
<dbReference type="PANTHER" id="PTHR43031">
    <property type="entry name" value="FAD-DEPENDENT OXIDOREDUCTASE"/>
    <property type="match status" value="1"/>
</dbReference>
<dbReference type="InterPro" id="IPR050229">
    <property type="entry name" value="GlpE_sulfurtransferase"/>
</dbReference>
<gene>
    <name evidence="3" type="ORF">JCM19275_3223</name>
    <name evidence="2" type="ORF">JCM19296_2223</name>
</gene>
<evidence type="ECO:0000313" key="5">
    <source>
        <dbReference type="Proteomes" id="UP000029647"/>
    </source>
</evidence>
<dbReference type="CDD" id="cd00158">
    <property type="entry name" value="RHOD"/>
    <property type="match status" value="2"/>
</dbReference>
<dbReference type="EMBL" id="BBNT01000002">
    <property type="protein sequence ID" value="GAL74368.1"/>
    <property type="molecule type" value="Genomic_DNA"/>
</dbReference>
<evidence type="ECO:0000313" key="2">
    <source>
        <dbReference type="EMBL" id="GAK76626.1"/>
    </source>
</evidence>
<reference evidence="4 5" key="1">
    <citation type="journal article" date="2014" name="Genome Announc.">
        <title>Draft Genome Sequences of Marine Flavobacterium Nonlabens Strains NR17, NR24, NR27, NR32, NR33, and Ara13.</title>
        <authorList>
            <person name="Nakanishi M."/>
            <person name="Meirelles P."/>
            <person name="Suzuki R."/>
            <person name="Takatani N."/>
            <person name="Mino S."/>
            <person name="Suda W."/>
            <person name="Oshima K."/>
            <person name="Hattori M."/>
            <person name="Ohkuma M."/>
            <person name="Hosokawa M."/>
            <person name="Miyashita K."/>
            <person name="Thompson F.L."/>
            <person name="Niwa A."/>
            <person name="Sawabe T."/>
            <person name="Sawabe T."/>
        </authorList>
    </citation>
    <scope>NUCLEOTIDE SEQUENCE [LARGE SCALE GENOMIC DNA]</scope>
    <source>
        <strain evidence="3">JCM 19275</strain>
        <strain evidence="2">JCM 19296</strain>
        <strain evidence="5">JCM19275</strain>
        <strain evidence="4">JCM19296</strain>
    </source>
</reference>
<protein>
    <submittedName>
        <fullName evidence="2">Metallo-beta-lactamase family protein</fullName>
    </submittedName>
</protein>